<dbReference type="InterPro" id="IPR048337">
    <property type="entry name" value="FAM50A/XAP5_C"/>
</dbReference>
<dbReference type="RefSeq" id="XP_033458647.1">
    <property type="nucleotide sequence ID" value="XM_033606514.1"/>
</dbReference>
<dbReference type="GeneID" id="54364314"/>
<gene>
    <name evidence="4" type="ORF">K489DRAFT_389489</name>
</gene>
<reference evidence="4" key="2">
    <citation type="submission" date="2020-04" db="EMBL/GenBank/DDBJ databases">
        <authorList>
            <consortium name="NCBI Genome Project"/>
        </authorList>
    </citation>
    <scope>NUCLEOTIDE SEQUENCE</scope>
    <source>
        <strain evidence="4">CBS 342.82</strain>
    </source>
</reference>
<organism evidence="4">
    <name type="scientific">Dissoconium aciculare CBS 342.82</name>
    <dbReference type="NCBI Taxonomy" id="1314786"/>
    <lineage>
        <taxon>Eukaryota</taxon>
        <taxon>Fungi</taxon>
        <taxon>Dikarya</taxon>
        <taxon>Ascomycota</taxon>
        <taxon>Pezizomycotina</taxon>
        <taxon>Dothideomycetes</taxon>
        <taxon>Dothideomycetidae</taxon>
        <taxon>Mycosphaerellales</taxon>
        <taxon>Dissoconiaceae</taxon>
        <taxon>Dissoconium</taxon>
    </lineage>
</organism>
<dbReference type="Pfam" id="PF04921">
    <property type="entry name" value="XAP5"/>
    <property type="match status" value="1"/>
</dbReference>
<evidence type="ECO:0000259" key="2">
    <source>
        <dbReference type="Pfam" id="PF04921"/>
    </source>
</evidence>
<dbReference type="InterPro" id="IPR007005">
    <property type="entry name" value="XAP5"/>
</dbReference>
<accession>A0A6J3M0R2</accession>
<dbReference type="GO" id="GO:0006325">
    <property type="term" value="P:chromatin organization"/>
    <property type="evidence" value="ECO:0007669"/>
    <property type="project" value="TreeGrafter"/>
</dbReference>
<dbReference type="PANTHER" id="PTHR12722">
    <property type="entry name" value="XAP-5 PROTEIN-RELATED"/>
    <property type="match status" value="1"/>
</dbReference>
<dbReference type="PANTHER" id="PTHR12722:SF0">
    <property type="entry name" value="PROTEIN FAM50A"/>
    <property type="match status" value="1"/>
</dbReference>
<feature type="domain" description="FAM50A/XAP5 C-terminal" evidence="2">
    <location>
        <begin position="171"/>
        <end position="357"/>
    </location>
</feature>
<evidence type="ECO:0000256" key="1">
    <source>
        <dbReference type="SAM" id="MobiDB-lite"/>
    </source>
</evidence>
<dbReference type="OrthoDB" id="1562195at2759"/>
<dbReference type="Proteomes" id="UP000504637">
    <property type="component" value="Unplaced"/>
</dbReference>
<proteinExistence type="predicted"/>
<dbReference type="AlphaFoldDB" id="A0A6J3M0R2"/>
<sequence length="370" mass="40434">MTDPDRPDNVPVGNGRFTTQAHAVEDRLKADTVGLVQLSDFRKRRAEAFEAAQDTSSGGSTPHAGGTGPKAVFKKKKKGVKAGGLSFGDDEENDDVAAPSIPRARPKTQKAEAGESDDSIPAVPVKRAFKPNAAVALLPKAQTKSALLREAHLKDALRKEYTQLQEAVKATEFLIPFVFYSGKNIPGGVCRVKKGDFVWLFLERARKVGAGLTGLGEHTRKDWARISVDDLMVVKGDVIIPHHYDFHFFIVDRKIGYNGPLFPYSAEPTSATPKHLLPDSSASLSAAQQQAGLLTAAQRAEQAAAVPVVDDSELEGFNDDPGSTKVVDRRWYERNKHVFPASTWEEYDPTKDYSTAIRKDALGNAMFFSR</sequence>
<evidence type="ECO:0000313" key="3">
    <source>
        <dbReference type="Proteomes" id="UP000504637"/>
    </source>
</evidence>
<reference evidence="4" key="1">
    <citation type="submission" date="2020-01" db="EMBL/GenBank/DDBJ databases">
        <authorList>
            <consortium name="DOE Joint Genome Institute"/>
            <person name="Haridas S."/>
            <person name="Albert R."/>
            <person name="Binder M."/>
            <person name="Bloem J."/>
            <person name="Labutti K."/>
            <person name="Salamov A."/>
            <person name="Andreopoulos B."/>
            <person name="Baker S.E."/>
            <person name="Barry K."/>
            <person name="Bills G."/>
            <person name="Bluhm B.H."/>
            <person name="Cannon C."/>
            <person name="Castanera R."/>
            <person name="Culley D.E."/>
            <person name="Daum C."/>
            <person name="Ezra D."/>
            <person name="Gonzalez J.B."/>
            <person name="Henrissat B."/>
            <person name="Kuo A."/>
            <person name="Liang C."/>
            <person name="Lipzen A."/>
            <person name="Lutzoni F."/>
            <person name="Magnuson J."/>
            <person name="Mondo S."/>
            <person name="Nolan M."/>
            <person name="Ohm R."/>
            <person name="Pangilinan J."/>
            <person name="Park H.-J."/>
            <person name="Ramirez L."/>
            <person name="Alfaro M."/>
            <person name="Sun H."/>
            <person name="Tritt A."/>
            <person name="Yoshinaga Y."/>
            <person name="Zwiers L.-H."/>
            <person name="Turgeon B.G."/>
            <person name="Goodwin S.B."/>
            <person name="Spatafora J.W."/>
            <person name="Crous P.W."/>
            <person name="Grigoriev I.V."/>
        </authorList>
    </citation>
    <scope>NUCLEOTIDE SEQUENCE</scope>
    <source>
        <strain evidence="4">CBS 342.82</strain>
    </source>
</reference>
<feature type="region of interest" description="Disordered" evidence="1">
    <location>
        <begin position="49"/>
        <end position="118"/>
    </location>
</feature>
<name>A0A6J3M0R2_9PEZI</name>
<keyword evidence="3" id="KW-1185">Reference proteome</keyword>
<evidence type="ECO:0000313" key="4">
    <source>
        <dbReference type="RefSeq" id="XP_033458647.1"/>
    </source>
</evidence>
<reference evidence="4" key="3">
    <citation type="submission" date="2025-08" db="UniProtKB">
        <authorList>
            <consortium name="RefSeq"/>
        </authorList>
    </citation>
    <scope>IDENTIFICATION</scope>
    <source>
        <strain evidence="4">CBS 342.82</strain>
    </source>
</reference>
<protein>
    <recommendedName>
        <fullName evidence="2">FAM50A/XAP5 C-terminal domain-containing protein</fullName>
    </recommendedName>
</protein>
<dbReference type="GO" id="GO:0005634">
    <property type="term" value="C:nucleus"/>
    <property type="evidence" value="ECO:0007669"/>
    <property type="project" value="InterPro"/>
</dbReference>